<name>A0A1J5PEE9_9ZZZZ</name>
<proteinExistence type="predicted"/>
<dbReference type="EMBL" id="MLJW01004641">
    <property type="protein sequence ID" value="OIQ69594.1"/>
    <property type="molecule type" value="Genomic_DNA"/>
</dbReference>
<evidence type="ECO:0000313" key="1">
    <source>
        <dbReference type="EMBL" id="OIQ69594.1"/>
    </source>
</evidence>
<accession>A0A1J5PEE9</accession>
<dbReference type="AlphaFoldDB" id="A0A1J5PEE9"/>
<gene>
    <name evidence="1" type="ORF">GALL_488050</name>
</gene>
<protein>
    <submittedName>
        <fullName evidence="1">Uncharacterized protein</fullName>
    </submittedName>
</protein>
<sequence length="45" mass="4623">MPSVAPPNTTTTPRLIHSIGSTLRCLNHTHAICAKDAAIVTAVAA</sequence>
<comment type="caution">
    <text evidence="1">The sequence shown here is derived from an EMBL/GenBank/DDBJ whole genome shotgun (WGS) entry which is preliminary data.</text>
</comment>
<reference evidence="1" key="1">
    <citation type="submission" date="2016-10" db="EMBL/GenBank/DDBJ databases">
        <title>Sequence of Gallionella enrichment culture.</title>
        <authorList>
            <person name="Poehlein A."/>
            <person name="Muehling M."/>
            <person name="Daniel R."/>
        </authorList>
    </citation>
    <scope>NUCLEOTIDE SEQUENCE</scope>
</reference>
<organism evidence="1">
    <name type="scientific">mine drainage metagenome</name>
    <dbReference type="NCBI Taxonomy" id="410659"/>
    <lineage>
        <taxon>unclassified sequences</taxon>
        <taxon>metagenomes</taxon>
        <taxon>ecological metagenomes</taxon>
    </lineage>
</organism>